<evidence type="ECO:0000256" key="7">
    <source>
        <dbReference type="ARBA" id="ARBA00023242"/>
    </source>
</evidence>
<keyword evidence="3 9" id="KW-0507">mRNA processing</keyword>
<evidence type="ECO:0000259" key="10">
    <source>
        <dbReference type="PROSITE" id="PS52002"/>
    </source>
</evidence>
<dbReference type="PANTHER" id="PTHR15588:SF9">
    <property type="entry name" value="U6 SNRNA-ASSOCIATED SM-LIKE PROTEIN LSM8"/>
    <property type="match status" value="1"/>
</dbReference>
<comment type="subunit">
    <text evidence="9">LSm subunits form a heteromer with a doughnut shape.</text>
</comment>
<evidence type="ECO:0000256" key="5">
    <source>
        <dbReference type="ARBA" id="ARBA00022884"/>
    </source>
</evidence>
<evidence type="ECO:0000256" key="6">
    <source>
        <dbReference type="ARBA" id="ARBA00023187"/>
    </source>
</evidence>
<accession>A0ABQ6MX80</accession>
<dbReference type="PANTHER" id="PTHR15588">
    <property type="entry name" value="LSM1"/>
    <property type="match status" value="1"/>
</dbReference>
<evidence type="ECO:0000256" key="3">
    <source>
        <dbReference type="ARBA" id="ARBA00022664"/>
    </source>
</evidence>
<dbReference type="SMART" id="SM00651">
    <property type="entry name" value="Sm"/>
    <property type="match status" value="1"/>
</dbReference>
<protein>
    <recommendedName>
        <fullName evidence="9">U6 snRNA-associated Sm-like protein LSm8</fullName>
    </recommendedName>
</protein>
<dbReference type="SUPFAM" id="SSF50182">
    <property type="entry name" value="Sm-like ribonucleoproteins"/>
    <property type="match status" value="1"/>
</dbReference>
<keyword evidence="8 9" id="KW-0687">Ribonucleoprotein</keyword>
<dbReference type="Gene3D" id="2.30.30.100">
    <property type="match status" value="1"/>
</dbReference>
<evidence type="ECO:0000313" key="12">
    <source>
        <dbReference type="Proteomes" id="UP001165060"/>
    </source>
</evidence>
<gene>
    <name evidence="9" type="primary">LSM8</name>
    <name evidence="11" type="ORF">TeGR_g10333</name>
</gene>
<keyword evidence="7 9" id="KW-0539">Nucleus</keyword>
<keyword evidence="4 9" id="KW-0747">Spliceosome</keyword>
<organism evidence="11 12">
    <name type="scientific">Tetraparma gracilis</name>
    <dbReference type="NCBI Taxonomy" id="2962635"/>
    <lineage>
        <taxon>Eukaryota</taxon>
        <taxon>Sar</taxon>
        <taxon>Stramenopiles</taxon>
        <taxon>Ochrophyta</taxon>
        <taxon>Bolidophyceae</taxon>
        <taxon>Parmales</taxon>
        <taxon>Triparmaceae</taxon>
        <taxon>Tetraparma</taxon>
    </lineage>
</organism>
<comment type="subcellular location">
    <subcellularLocation>
        <location evidence="1 9">Nucleus</location>
    </subcellularLocation>
</comment>
<evidence type="ECO:0000256" key="1">
    <source>
        <dbReference type="ARBA" id="ARBA00004123"/>
    </source>
</evidence>
<dbReference type="Pfam" id="PF01423">
    <property type="entry name" value="LSM"/>
    <property type="match status" value="1"/>
</dbReference>
<evidence type="ECO:0000256" key="4">
    <source>
        <dbReference type="ARBA" id="ARBA00022728"/>
    </source>
</evidence>
<dbReference type="Proteomes" id="UP001165060">
    <property type="component" value="Unassembled WGS sequence"/>
</dbReference>
<evidence type="ECO:0000256" key="2">
    <source>
        <dbReference type="ARBA" id="ARBA00006850"/>
    </source>
</evidence>
<evidence type="ECO:0000256" key="8">
    <source>
        <dbReference type="ARBA" id="ARBA00023274"/>
    </source>
</evidence>
<evidence type="ECO:0000256" key="9">
    <source>
        <dbReference type="RuleBase" id="RU365048"/>
    </source>
</evidence>
<dbReference type="PROSITE" id="PS52002">
    <property type="entry name" value="SM"/>
    <property type="match status" value="1"/>
</dbReference>
<keyword evidence="12" id="KW-1185">Reference proteome</keyword>
<keyword evidence="5 9" id="KW-0694">RNA-binding</keyword>
<name>A0ABQ6MX80_9STRA</name>
<feature type="domain" description="Sm" evidence="10">
    <location>
        <begin position="1"/>
        <end position="76"/>
    </location>
</feature>
<dbReference type="InterPro" id="IPR001163">
    <property type="entry name" value="Sm_dom_euk/arc"/>
</dbReference>
<dbReference type="InterPro" id="IPR034103">
    <property type="entry name" value="Lsm8"/>
</dbReference>
<dbReference type="InterPro" id="IPR044642">
    <property type="entry name" value="PTHR15588"/>
</dbReference>
<proteinExistence type="inferred from homology"/>
<comment type="function">
    <text evidence="9">Plays role in pre-mRNA splicing as component of the U4/U6-U5 tri-snRNP complex that is involved in spliceosome assembly, and as component of the precatalytic spliceosome (spliceosome B complex). The heptameric LSM2-8 complex binds specifically to the 3'-terminal U-tract of U6 snRNA.</text>
</comment>
<dbReference type="CDD" id="cd01727">
    <property type="entry name" value="LSm8"/>
    <property type="match status" value="1"/>
</dbReference>
<dbReference type="InterPro" id="IPR047575">
    <property type="entry name" value="Sm"/>
</dbReference>
<sequence>MAASLKEMTGKVVSIICADGKSIVGKLSGHDPLQNLILSDAHERVYSPDEPVAREPLGLYVVRGDNLVLVGELDEEEDGKRDFEGIRAEPMKAVDHAQL</sequence>
<reference evidence="11 12" key="1">
    <citation type="journal article" date="2023" name="Commun. Biol.">
        <title>Genome analysis of Parmales, the sister group of diatoms, reveals the evolutionary specialization of diatoms from phago-mixotrophs to photoautotrophs.</title>
        <authorList>
            <person name="Ban H."/>
            <person name="Sato S."/>
            <person name="Yoshikawa S."/>
            <person name="Yamada K."/>
            <person name="Nakamura Y."/>
            <person name="Ichinomiya M."/>
            <person name="Sato N."/>
            <person name="Blanc-Mathieu R."/>
            <person name="Endo H."/>
            <person name="Kuwata A."/>
            <person name="Ogata H."/>
        </authorList>
    </citation>
    <scope>NUCLEOTIDE SEQUENCE [LARGE SCALE GENOMIC DNA]</scope>
</reference>
<keyword evidence="6 9" id="KW-0508">mRNA splicing</keyword>
<dbReference type="InterPro" id="IPR010920">
    <property type="entry name" value="LSM_dom_sf"/>
</dbReference>
<comment type="caution">
    <text evidence="11">The sequence shown here is derived from an EMBL/GenBank/DDBJ whole genome shotgun (WGS) entry which is preliminary data.</text>
</comment>
<evidence type="ECO:0000313" key="11">
    <source>
        <dbReference type="EMBL" id="GMI34968.1"/>
    </source>
</evidence>
<dbReference type="EMBL" id="BRYB01001849">
    <property type="protein sequence ID" value="GMI34968.1"/>
    <property type="molecule type" value="Genomic_DNA"/>
</dbReference>
<comment type="similarity">
    <text evidence="2 9">Belongs to the snRNP Sm proteins family.</text>
</comment>